<protein>
    <submittedName>
        <fullName evidence="1">Uncharacterized protein</fullName>
    </submittedName>
</protein>
<accession>A0ABQ9WMZ6</accession>
<comment type="caution">
    <text evidence="1">The sequence shown here is derived from an EMBL/GenBank/DDBJ whole genome shotgun (WGS) entry which is preliminary data.</text>
</comment>
<evidence type="ECO:0000313" key="2">
    <source>
        <dbReference type="Proteomes" id="UP001281761"/>
    </source>
</evidence>
<dbReference type="EMBL" id="JARBJD010000591">
    <property type="protein sequence ID" value="KAK2940853.1"/>
    <property type="molecule type" value="Genomic_DNA"/>
</dbReference>
<proteinExistence type="predicted"/>
<gene>
    <name evidence="1" type="ORF">BLNAU_24240</name>
</gene>
<evidence type="ECO:0000313" key="1">
    <source>
        <dbReference type="EMBL" id="KAK2940853.1"/>
    </source>
</evidence>
<reference evidence="1 2" key="1">
    <citation type="journal article" date="2022" name="bioRxiv">
        <title>Genomics of Preaxostyla Flagellates Illuminates Evolutionary Transitions and the Path Towards Mitochondrial Loss.</title>
        <authorList>
            <person name="Novak L.V.F."/>
            <person name="Treitli S.C."/>
            <person name="Pyrih J."/>
            <person name="Halakuc P."/>
            <person name="Pipaliya S.V."/>
            <person name="Vacek V."/>
            <person name="Brzon O."/>
            <person name="Soukal P."/>
            <person name="Eme L."/>
            <person name="Dacks J.B."/>
            <person name="Karnkowska A."/>
            <person name="Elias M."/>
            <person name="Hampl V."/>
        </authorList>
    </citation>
    <scope>NUCLEOTIDE SEQUENCE [LARGE SCALE GENOMIC DNA]</scope>
    <source>
        <strain evidence="1">NAU3</strain>
        <tissue evidence="1">Gut</tissue>
    </source>
</reference>
<dbReference type="Proteomes" id="UP001281761">
    <property type="component" value="Unassembled WGS sequence"/>
</dbReference>
<keyword evidence="2" id="KW-1185">Reference proteome</keyword>
<name>A0ABQ9WMZ6_9EUKA</name>
<organism evidence="1 2">
    <name type="scientific">Blattamonas nauphoetae</name>
    <dbReference type="NCBI Taxonomy" id="2049346"/>
    <lineage>
        <taxon>Eukaryota</taxon>
        <taxon>Metamonada</taxon>
        <taxon>Preaxostyla</taxon>
        <taxon>Oxymonadida</taxon>
        <taxon>Blattamonas</taxon>
    </lineage>
</organism>
<sequence>MKMLDSLFTTCSPQVRLALVQADLIPQIIINLNPQSLSFVEAVDIHINVMQILTNSVWLSTPSSLAELGIEDGTEQQDVHEAVLQQVVVPSEKYILHLCVNRYSIIDGELSMEFMELLTRLLEICPYYQQTMDFVLNMSVFLTIPSCLTIIECTTSICNFLDGMNDIQREWNRRREKVREMGKKVRRMLRMEGIEDVTEEKLRNDNSLYGGVIVADLIDWNNLLGMNFPQWPSKQTRTSDSLEPFLSSFGQFYFFTLRL</sequence>